<reference evidence="6 7" key="1">
    <citation type="journal article" date="2024" name="bioRxiv">
        <title>Comparative genomics of Cryptococcus and Kwoniella reveals pathogenesis evolution and contrasting karyotype dynamics via intercentromeric recombination or chromosome fusion.</title>
        <authorList>
            <person name="Coelho M.A."/>
            <person name="David-Palma M."/>
            <person name="Shea T."/>
            <person name="Bowers K."/>
            <person name="McGinley-Smith S."/>
            <person name="Mohammad A.W."/>
            <person name="Gnirke A."/>
            <person name="Yurkov A.M."/>
            <person name="Nowrousian M."/>
            <person name="Sun S."/>
            <person name="Cuomo C.A."/>
            <person name="Heitman J."/>
        </authorList>
    </citation>
    <scope>NUCLEOTIDE SEQUENCE [LARGE SCALE GENOMIC DNA]</scope>
    <source>
        <strain evidence="6 7">CBS 13917</strain>
    </source>
</reference>
<keyword evidence="3" id="KW-0576">Peroxisome</keyword>
<dbReference type="EMBL" id="JBCAWK010000003">
    <property type="protein sequence ID" value="KAK8864362.1"/>
    <property type="molecule type" value="Genomic_DNA"/>
</dbReference>
<evidence type="ECO:0000313" key="6">
    <source>
        <dbReference type="EMBL" id="KAK8864362.1"/>
    </source>
</evidence>
<dbReference type="InterPro" id="IPR008733">
    <property type="entry name" value="PEX11"/>
</dbReference>
<comment type="caution">
    <text evidence="6">The sequence shown here is derived from an EMBL/GenBank/DDBJ whole genome shotgun (WGS) entry which is preliminary data.</text>
</comment>
<gene>
    <name evidence="6" type="ORF">IAR55_001609</name>
</gene>
<dbReference type="KEGG" id="kne:92178868"/>
<dbReference type="Proteomes" id="UP001388673">
    <property type="component" value="Unassembled WGS sequence"/>
</dbReference>
<keyword evidence="1" id="KW-0962">Peroxisome biogenesis</keyword>
<dbReference type="GeneID" id="92178868"/>
<feature type="transmembrane region" description="Helical" evidence="5">
    <location>
        <begin position="147"/>
        <end position="166"/>
    </location>
</feature>
<evidence type="ECO:0000256" key="4">
    <source>
        <dbReference type="ARBA" id="ARBA00046271"/>
    </source>
</evidence>
<dbReference type="GO" id="GO:0016559">
    <property type="term" value="P:peroxisome fission"/>
    <property type="evidence" value="ECO:0007669"/>
    <property type="project" value="InterPro"/>
</dbReference>
<evidence type="ECO:0000256" key="1">
    <source>
        <dbReference type="ARBA" id="ARBA00022593"/>
    </source>
</evidence>
<dbReference type="AlphaFoldDB" id="A0AAW0Z2M6"/>
<dbReference type="RefSeq" id="XP_066804658.1">
    <property type="nucleotide sequence ID" value="XM_066944735.1"/>
</dbReference>
<comment type="subcellular location">
    <subcellularLocation>
        <location evidence="4">Peroxisome membrane</location>
    </subcellularLocation>
</comment>
<keyword evidence="2 5" id="KW-0472">Membrane</keyword>
<accession>A0AAW0Z2M6</accession>
<dbReference type="PANTHER" id="PTHR12652">
    <property type="entry name" value="PEROXISOMAL BIOGENESIS FACTOR 11"/>
    <property type="match status" value="1"/>
</dbReference>
<evidence type="ECO:0000313" key="7">
    <source>
        <dbReference type="Proteomes" id="UP001388673"/>
    </source>
</evidence>
<evidence type="ECO:0000256" key="2">
    <source>
        <dbReference type="ARBA" id="ARBA00023136"/>
    </source>
</evidence>
<protein>
    <recommendedName>
        <fullName evidence="8">Peroxisomal biogenesis factor 11</fullName>
    </recommendedName>
</protein>
<name>A0AAW0Z2M6_9TREE</name>
<dbReference type="GO" id="GO:0005778">
    <property type="term" value="C:peroxisomal membrane"/>
    <property type="evidence" value="ECO:0007669"/>
    <property type="project" value="UniProtKB-SubCell"/>
</dbReference>
<keyword evidence="5" id="KW-0812">Transmembrane</keyword>
<keyword evidence="5" id="KW-1133">Transmembrane helix</keyword>
<sequence>MSNIAANFILHPKVSQSLAVLATTIGRDKAYRLIQYLARLVAWSLLRRGNVDAAARWEGLKNGFATGRRVMRLFRPAEFLQSAMNLAQRPITNVRAPQSIAHLAQIGRQLGYAGFFTFDMMVWLGQIGFLRYDKERLARFQRLTFKFWLAGIISSLVSSSASLVRLRADSRRFALSAEVARREAKEGKPADELAREEVARRERGRALLAQRQSILSQLILDSCDVWIPATGLGYANLSEGALGALGAITSYVSLQVQWQKHSAAGVRKSV</sequence>
<dbReference type="Pfam" id="PF05648">
    <property type="entry name" value="PEX11"/>
    <property type="match status" value="1"/>
</dbReference>
<proteinExistence type="predicted"/>
<evidence type="ECO:0000256" key="3">
    <source>
        <dbReference type="ARBA" id="ARBA00023140"/>
    </source>
</evidence>
<organism evidence="6 7">
    <name type="scientific">Kwoniella newhampshirensis</name>
    <dbReference type="NCBI Taxonomy" id="1651941"/>
    <lineage>
        <taxon>Eukaryota</taxon>
        <taxon>Fungi</taxon>
        <taxon>Dikarya</taxon>
        <taxon>Basidiomycota</taxon>
        <taxon>Agaricomycotina</taxon>
        <taxon>Tremellomycetes</taxon>
        <taxon>Tremellales</taxon>
        <taxon>Cryptococcaceae</taxon>
        <taxon>Kwoniella</taxon>
    </lineage>
</organism>
<evidence type="ECO:0000256" key="5">
    <source>
        <dbReference type="SAM" id="Phobius"/>
    </source>
</evidence>
<dbReference type="PANTHER" id="PTHR12652:SF50">
    <property type="entry name" value="PEROXIN 11"/>
    <property type="match status" value="1"/>
</dbReference>
<feature type="transmembrane region" description="Helical" evidence="5">
    <location>
        <begin position="110"/>
        <end position="127"/>
    </location>
</feature>
<evidence type="ECO:0008006" key="8">
    <source>
        <dbReference type="Google" id="ProtNLM"/>
    </source>
</evidence>
<keyword evidence="7" id="KW-1185">Reference proteome</keyword>